<sequence>MKCVVSKKSRGKKYYFACHRSGYYSSKGKVLRNVKIQGSSRLHTLCTVSKKVTETETGNCHVEYNRTHVGHQSEDLGYLALTDRERKSIAEKIAMKLPFSVILDGIRDTISSSGFERLQLLTIKDLHNIEHSFNVGSEAKGHPNDGTSVEAWVNEMNADPDSCVLFYKPQGVTCSNFPLLKSEDFALVIMSEAQKVVLQKFANDCICVDGTHGMNS</sequence>
<name>A0AAV6TK27_9ARAC</name>
<proteinExistence type="predicted"/>
<dbReference type="Proteomes" id="UP000827092">
    <property type="component" value="Unassembled WGS sequence"/>
</dbReference>
<keyword evidence="2" id="KW-1185">Reference proteome</keyword>
<accession>A0AAV6TK27</accession>
<evidence type="ECO:0000313" key="1">
    <source>
        <dbReference type="EMBL" id="KAG8171770.1"/>
    </source>
</evidence>
<dbReference type="AlphaFoldDB" id="A0AAV6TK27"/>
<dbReference type="PANTHER" id="PTHR33936">
    <property type="entry name" value="PROTEIN CBG17840"/>
    <property type="match status" value="1"/>
</dbReference>
<protein>
    <submittedName>
        <fullName evidence="1">Uncharacterized protein</fullName>
    </submittedName>
</protein>
<dbReference type="EMBL" id="JAFNEN010003581">
    <property type="protein sequence ID" value="KAG8171770.1"/>
    <property type="molecule type" value="Genomic_DNA"/>
</dbReference>
<comment type="caution">
    <text evidence="1">The sequence shown here is derived from an EMBL/GenBank/DDBJ whole genome shotgun (WGS) entry which is preliminary data.</text>
</comment>
<gene>
    <name evidence="1" type="ORF">JTE90_012618</name>
</gene>
<organism evidence="1 2">
    <name type="scientific">Oedothorax gibbosus</name>
    <dbReference type="NCBI Taxonomy" id="931172"/>
    <lineage>
        <taxon>Eukaryota</taxon>
        <taxon>Metazoa</taxon>
        <taxon>Ecdysozoa</taxon>
        <taxon>Arthropoda</taxon>
        <taxon>Chelicerata</taxon>
        <taxon>Arachnida</taxon>
        <taxon>Araneae</taxon>
        <taxon>Araneomorphae</taxon>
        <taxon>Entelegynae</taxon>
        <taxon>Araneoidea</taxon>
        <taxon>Linyphiidae</taxon>
        <taxon>Erigoninae</taxon>
        <taxon>Oedothorax</taxon>
    </lineage>
</organism>
<dbReference type="InterPro" id="IPR052797">
    <property type="entry name" value="RegFact_GeneExpr_CellDeath"/>
</dbReference>
<evidence type="ECO:0000313" key="2">
    <source>
        <dbReference type="Proteomes" id="UP000827092"/>
    </source>
</evidence>
<dbReference type="PANTHER" id="PTHR33936:SF24">
    <property type="entry name" value="C2H2-TYPE DOMAIN-CONTAINING PROTEIN"/>
    <property type="match status" value="1"/>
</dbReference>
<reference evidence="1 2" key="1">
    <citation type="journal article" date="2022" name="Nat. Ecol. Evol.">
        <title>A masculinizing supergene underlies an exaggerated male reproductive morph in a spider.</title>
        <authorList>
            <person name="Hendrickx F."/>
            <person name="De Corte Z."/>
            <person name="Sonet G."/>
            <person name="Van Belleghem S.M."/>
            <person name="Kostlbacher S."/>
            <person name="Vangestel C."/>
        </authorList>
    </citation>
    <scope>NUCLEOTIDE SEQUENCE [LARGE SCALE GENOMIC DNA]</scope>
    <source>
        <strain evidence="1">W744_W776</strain>
    </source>
</reference>